<evidence type="ECO:0000256" key="3">
    <source>
        <dbReference type="ARBA" id="ARBA00023125"/>
    </source>
</evidence>
<dbReference type="InterPro" id="IPR044068">
    <property type="entry name" value="CB"/>
</dbReference>
<dbReference type="Proteomes" id="UP000228687">
    <property type="component" value="Unassembled WGS sequence"/>
</dbReference>
<evidence type="ECO:0000256" key="4">
    <source>
        <dbReference type="ARBA" id="ARBA00023172"/>
    </source>
</evidence>
<sequence length="343" mass="39764">MIIAFFLVVSMILPYHALPFYASCKLYCANFSVTLFIMNAEVAKRYFLEYIEIERGRAVKTIENYDRYLTRYFAQMHIKNVSDVSEQNVRDFRLWLNRQPGTGTDSMKRRTQNYYMIALRAFLKFLRKRDIAAISPEKIELAKLPERQIDLITTAELERLLQAPREAFEKEKDPEKARTYLRDSAILELLFSTGLRVSELCALDADIDLARDELSVRGKGDNVRVVFISPTAKQTVSDYLKARNDMEEALFVDGRPNKLHRIIPRDVQRHLKSYVARAGITSVVTPHTLRHAFATDLLSNGADIRSVQQLLGHASINTTQIYTHITDAHLREIHKKYHRKNRN</sequence>
<dbReference type="GO" id="GO:0015074">
    <property type="term" value="P:DNA integration"/>
    <property type="evidence" value="ECO:0007669"/>
    <property type="project" value="UniProtKB-KW"/>
</dbReference>
<dbReference type="Gene3D" id="1.10.150.130">
    <property type="match status" value="1"/>
</dbReference>
<evidence type="ECO:0000313" key="9">
    <source>
        <dbReference type="Proteomes" id="UP000228687"/>
    </source>
</evidence>
<evidence type="ECO:0000256" key="1">
    <source>
        <dbReference type="ARBA" id="ARBA00008857"/>
    </source>
</evidence>
<proteinExistence type="inferred from homology"/>
<dbReference type="AlphaFoldDB" id="A0A2H0YXZ6"/>
<keyword evidence="4" id="KW-0233">DNA recombination</keyword>
<evidence type="ECO:0000259" key="7">
    <source>
        <dbReference type="PROSITE" id="PS51900"/>
    </source>
</evidence>
<dbReference type="InterPro" id="IPR004107">
    <property type="entry name" value="Integrase_SAM-like_N"/>
</dbReference>
<organism evidence="8 9">
    <name type="scientific">Candidatus Kaiserbacteria bacterium CG08_land_8_20_14_0_20_50_21</name>
    <dbReference type="NCBI Taxonomy" id="1974604"/>
    <lineage>
        <taxon>Bacteria</taxon>
        <taxon>Candidatus Kaiseribacteriota</taxon>
    </lineage>
</organism>
<dbReference type="Pfam" id="PF02899">
    <property type="entry name" value="Phage_int_SAM_1"/>
    <property type="match status" value="1"/>
</dbReference>
<dbReference type="GO" id="GO:0006310">
    <property type="term" value="P:DNA recombination"/>
    <property type="evidence" value="ECO:0007669"/>
    <property type="project" value="UniProtKB-KW"/>
</dbReference>
<evidence type="ECO:0000256" key="2">
    <source>
        <dbReference type="ARBA" id="ARBA00022908"/>
    </source>
</evidence>
<dbReference type="PANTHER" id="PTHR30349:SF41">
    <property type="entry name" value="INTEGRASE_RECOMBINASE PROTEIN MJ0367-RELATED"/>
    <property type="match status" value="1"/>
</dbReference>
<evidence type="ECO:0008006" key="10">
    <source>
        <dbReference type="Google" id="ProtNLM"/>
    </source>
</evidence>
<evidence type="ECO:0000259" key="6">
    <source>
        <dbReference type="PROSITE" id="PS51898"/>
    </source>
</evidence>
<dbReference type="InterPro" id="IPR013762">
    <property type="entry name" value="Integrase-like_cat_sf"/>
</dbReference>
<dbReference type="Gene3D" id="1.10.443.10">
    <property type="entry name" value="Intergrase catalytic core"/>
    <property type="match status" value="1"/>
</dbReference>
<comment type="similarity">
    <text evidence="1">Belongs to the 'phage' integrase family.</text>
</comment>
<dbReference type="EMBL" id="PEXT01000033">
    <property type="protein sequence ID" value="PIS43370.1"/>
    <property type="molecule type" value="Genomic_DNA"/>
</dbReference>
<dbReference type="NCBIfam" id="NF040815">
    <property type="entry name" value="recomb_XerA_Arch"/>
    <property type="match status" value="1"/>
</dbReference>
<accession>A0A2H0YXZ6</accession>
<feature type="domain" description="Core-binding (CB)" evidence="7">
    <location>
        <begin position="38"/>
        <end position="127"/>
    </location>
</feature>
<feature type="domain" description="Tyr recombinase" evidence="6">
    <location>
        <begin position="147"/>
        <end position="335"/>
    </location>
</feature>
<keyword evidence="2" id="KW-0229">DNA integration</keyword>
<dbReference type="InterPro" id="IPR002104">
    <property type="entry name" value="Integrase_catalytic"/>
</dbReference>
<dbReference type="Pfam" id="PF00589">
    <property type="entry name" value="Phage_integrase"/>
    <property type="match status" value="1"/>
</dbReference>
<dbReference type="PANTHER" id="PTHR30349">
    <property type="entry name" value="PHAGE INTEGRASE-RELATED"/>
    <property type="match status" value="1"/>
</dbReference>
<dbReference type="GO" id="GO:0003677">
    <property type="term" value="F:DNA binding"/>
    <property type="evidence" value="ECO:0007669"/>
    <property type="project" value="UniProtKB-UniRule"/>
</dbReference>
<gene>
    <name evidence="8" type="ORF">COT23_01645</name>
</gene>
<dbReference type="InterPro" id="IPR011010">
    <property type="entry name" value="DNA_brk_join_enz"/>
</dbReference>
<reference evidence="9" key="1">
    <citation type="submission" date="2017-09" db="EMBL/GenBank/DDBJ databases">
        <title>Depth-based differentiation of microbial function through sediment-hosted aquifers and enrichment of novel symbionts in the deep terrestrial subsurface.</title>
        <authorList>
            <person name="Probst A.J."/>
            <person name="Ladd B."/>
            <person name="Jarett J.K."/>
            <person name="Geller-Mcgrath D.E."/>
            <person name="Sieber C.M.K."/>
            <person name="Emerson J.B."/>
            <person name="Anantharaman K."/>
            <person name="Thomas B.C."/>
            <person name="Malmstrom R."/>
            <person name="Stieglmeier M."/>
            <person name="Klingl A."/>
            <person name="Woyke T."/>
            <person name="Ryan C.M."/>
            <person name="Banfield J.F."/>
        </authorList>
    </citation>
    <scope>NUCLEOTIDE SEQUENCE [LARGE SCALE GENOMIC DNA]</scope>
</reference>
<comment type="caution">
    <text evidence="8">The sequence shown here is derived from an EMBL/GenBank/DDBJ whole genome shotgun (WGS) entry which is preliminary data.</text>
</comment>
<name>A0A2H0YXZ6_9BACT</name>
<evidence type="ECO:0000313" key="8">
    <source>
        <dbReference type="EMBL" id="PIS43370.1"/>
    </source>
</evidence>
<dbReference type="SUPFAM" id="SSF56349">
    <property type="entry name" value="DNA breaking-rejoining enzymes"/>
    <property type="match status" value="1"/>
</dbReference>
<evidence type="ECO:0000256" key="5">
    <source>
        <dbReference type="PROSITE-ProRule" id="PRU01248"/>
    </source>
</evidence>
<protein>
    <recommendedName>
        <fullName evidence="10">Tyrosine recombinase XerC</fullName>
    </recommendedName>
</protein>
<dbReference type="InterPro" id="IPR010998">
    <property type="entry name" value="Integrase_recombinase_N"/>
</dbReference>
<dbReference type="PROSITE" id="PS51900">
    <property type="entry name" value="CB"/>
    <property type="match status" value="1"/>
</dbReference>
<dbReference type="InterPro" id="IPR050090">
    <property type="entry name" value="Tyrosine_recombinase_XerCD"/>
</dbReference>
<dbReference type="PROSITE" id="PS51898">
    <property type="entry name" value="TYR_RECOMBINASE"/>
    <property type="match status" value="1"/>
</dbReference>
<keyword evidence="3 5" id="KW-0238">DNA-binding</keyword>